<evidence type="ECO:0008006" key="3">
    <source>
        <dbReference type="Google" id="ProtNLM"/>
    </source>
</evidence>
<dbReference type="AlphaFoldDB" id="A0A433QKA8"/>
<proteinExistence type="predicted"/>
<sequence length="223" mass="25877">MALADSWKTLQKILYNYELCNIFNTDETALFYIIPLNKTLTLKPTAGLKKEKVQLSILFVYNADDLEYLNSLIISKSLNLQAFKDMNRALLLCKIETLFSLSTIHHITSMIVIYWQNFLYNMIEHYDATPNQDARLLYKIDIQIAIYLIADAWKEVKVKTFVNCWKKIRILPLEKLTTSILSSSINTEIIHDKNIQKPSAAIIVEKYIQINVEIETEAPLTNR</sequence>
<dbReference type="EMBL" id="RBNJ01004158">
    <property type="protein sequence ID" value="RUS30208.1"/>
    <property type="molecule type" value="Genomic_DNA"/>
</dbReference>
<keyword evidence="2" id="KW-1185">Reference proteome</keyword>
<accession>A0A433QKA8</accession>
<evidence type="ECO:0000313" key="2">
    <source>
        <dbReference type="Proteomes" id="UP000274822"/>
    </source>
</evidence>
<dbReference type="Proteomes" id="UP000274822">
    <property type="component" value="Unassembled WGS sequence"/>
</dbReference>
<organism evidence="1 2">
    <name type="scientific">Jimgerdemannia flammicorona</name>
    <dbReference type="NCBI Taxonomy" id="994334"/>
    <lineage>
        <taxon>Eukaryota</taxon>
        <taxon>Fungi</taxon>
        <taxon>Fungi incertae sedis</taxon>
        <taxon>Mucoromycota</taxon>
        <taxon>Mucoromycotina</taxon>
        <taxon>Endogonomycetes</taxon>
        <taxon>Endogonales</taxon>
        <taxon>Endogonaceae</taxon>
        <taxon>Jimgerdemannia</taxon>
    </lineage>
</organism>
<protein>
    <recommendedName>
        <fullName evidence="3">DDE-1 domain-containing protein</fullName>
    </recommendedName>
</protein>
<evidence type="ECO:0000313" key="1">
    <source>
        <dbReference type="EMBL" id="RUS30208.1"/>
    </source>
</evidence>
<reference evidence="1 2" key="1">
    <citation type="journal article" date="2018" name="New Phytol.">
        <title>Phylogenomics of Endogonaceae and evolution of mycorrhizas within Mucoromycota.</title>
        <authorList>
            <person name="Chang Y."/>
            <person name="Desiro A."/>
            <person name="Na H."/>
            <person name="Sandor L."/>
            <person name="Lipzen A."/>
            <person name="Clum A."/>
            <person name="Barry K."/>
            <person name="Grigoriev I.V."/>
            <person name="Martin F.M."/>
            <person name="Stajich J.E."/>
            <person name="Smith M.E."/>
            <person name="Bonito G."/>
            <person name="Spatafora J.W."/>
        </authorList>
    </citation>
    <scope>NUCLEOTIDE SEQUENCE [LARGE SCALE GENOMIC DNA]</scope>
    <source>
        <strain evidence="1 2">AD002</strain>
    </source>
</reference>
<comment type="caution">
    <text evidence="1">The sequence shown here is derived from an EMBL/GenBank/DDBJ whole genome shotgun (WGS) entry which is preliminary data.</text>
</comment>
<gene>
    <name evidence="1" type="ORF">BC938DRAFT_479717</name>
</gene>
<name>A0A433QKA8_9FUNG</name>